<protein>
    <recommendedName>
        <fullName evidence="4">HTH cro/C1-type domain-containing protein</fullName>
    </recommendedName>
</protein>
<evidence type="ECO:0008006" key="4">
    <source>
        <dbReference type="Google" id="ProtNLM"/>
    </source>
</evidence>
<dbReference type="Gene3D" id="2.60.40.10">
    <property type="entry name" value="Immunoglobulins"/>
    <property type="match status" value="1"/>
</dbReference>
<organism evidence="2 3">
    <name type="scientific">Candidatus Colwellbacteria bacterium RIFCSPLOWO2_02_FULL_44_20b</name>
    <dbReference type="NCBI Taxonomy" id="1797691"/>
    <lineage>
        <taxon>Bacteria</taxon>
        <taxon>Candidatus Colwelliibacteriota</taxon>
    </lineage>
</organism>
<dbReference type="InterPro" id="IPR010982">
    <property type="entry name" value="Lambda_DNA-bd_dom_sf"/>
</dbReference>
<proteinExistence type="predicted"/>
<dbReference type="EMBL" id="MHIZ01000036">
    <property type="protein sequence ID" value="OGY59346.1"/>
    <property type="molecule type" value="Genomic_DNA"/>
</dbReference>
<name>A0A1G1Z5N8_9BACT</name>
<dbReference type="InterPro" id="IPR013783">
    <property type="entry name" value="Ig-like_fold"/>
</dbReference>
<sequence length="238" mass="26440">MEKQLNTNEFQKTLSEVLIELFDKKGISMDKLAAASNIPKRYVLALRDGDIKNLPAAPYVRGYLLKIGSILDVNGEILWKLYEREDTTKTSGEKDTLPYNRYATKPINKNWFIAAAIVLLVGGYLTVRLDDLIGTPKLEVSLPEEMTTVDASVVVIGGLVSKGDALTINNESILVSADGSFQKELLLEPGVNTIELKAKRFLGREISMTRQILYEPLEIPLNENGEPNKTINGETNEE</sequence>
<dbReference type="GO" id="GO:0003677">
    <property type="term" value="F:DNA binding"/>
    <property type="evidence" value="ECO:0007669"/>
    <property type="project" value="InterPro"/>
</dbReference>
<accession>A0A1G1Z5N8</accession>
<gene>
    <name evidence="2" type="ORF">A3I31_01755</name>
</gene>
<dbReference type="Pfam" id="PF09136">
    <property type="entry name" value="Glucodextran_B"/>
    <property type="match status" value="1"/>
</dbReference>
<evidence type="ECO:0000313" key="2">
    <source>
        <dbReference type="EMBL" id="OGY59346.1"/>
    </source>
</evidence>
<dbReference type="Proteomes" id="UP000178808">
    <property type="component" value="Unassembled WGS sequence"/>
</dbReference>
<dbReference type="InterPro" id="IPR050400">
    <property type="entry name" value="Bact_Cytoskel_RodZ"/>
</dbReference>
<dbReference type="Pfam" id="PF13413">
    <property type="entry name" value="HTH_25"/>
    <property type="match status" value="1"/>
</dbReference>
<keyword evidence="1" id="KW-1133">Transmembrane helix</keyword>
<keyword evidence="1" id="KW-0472">Membrane</keyword>
<dbReference type="PANTHER" id="PTHR34475:SF1">
    <property type="entry name" value="CYTOSKELETON PROTEIN RODZ"/>
    <property type="match status" value="1"/>
</dbReference>
<reference evidence="2 3" key="1">
    <citation type="journal article" date="2016" name="Nat. Commun.">
        <title>Thousands of microbial genomes shed light on interconnected biogeochemical processes in an aquifer system.</title>
        <authorList>
            <person name="Anantharaman K."/>
            <person name="Brown C.T."/>
            <person name="Hug L.A."/>
            <person name="Sharon I."/>
            <person name="Castelle C.J."/>
            <person name="Probst A.J."/>
            <person name="Thomas B.C."/>
            <person name="Singh A."/>
            <person name="Wilkins M.J."/>
            <person name="Karaoz U."/>
            <person name="Brodie E.L."/>
            <person name="Williams K.H."/>
            <person name="Hubbard S.S."/>
            <person name="Banfield J.F."/>
        </authorList>
    </citation>
    <scope>NUCLEOTIDE SEQUENCE [LARGE SCALE GENOMIC DNA]</scope>
</reference>
<evidence type="ECO:0000313" key="3">
    <source>
        <dbReference type="Proteomes" id="UP000178808"/>
    </source>
</evidence>
<evidence type="ECO:0000256" key="1">
    <source>
        <dbReference type="SAM" id="Phobius"/>
    </source>
</evidence>
<feature type="transmembrane region" description="Helical" evidence="1">
    <location>
        <begin position="110"/>
        <end position="127"/>
    </location>
</feature>
<dbReference type="PANTHER" id="PTHR34475">
    <property type="match status" value="1"/>
</dbReference>
<comment type="caution">
    <text evidence="2">The sequence shown here is derived from an EMBL/GenBank/DDBJ whole genome shotgun (WGS) entry which is preliminary data.</text>
</comment>
<keyword evidence="1" id="KW-0812">Transmembrane</keyword>
<dbReference type="AlphaFoldDB" id="A0A1G1Z5N8"/>
<dbReference type="Gene3D" id="1.10.260.40">
    <property type="entry name" value="lambda repressor-like DNA-binding domains"/>
    <property type="match status" value="1"/>
</dbReference>